<evidence type="ECO:0000256" key="10">
    <source>
        <dbReference type="SAM" id="MobiDB-lite"/>
    </source>
</evidence>
<evidence type="ECO:0000256" key="5">
    <source>
        <dbReference type="ARBA" id="ARBA00022989"/>
    </source>
</evidence>
<dbReference type="InterPro" id="IPR056887">
    <property type="entry name" value="SYNE1/2_dom"/>
</dbReference>
<evidence type="ECO:0000256" key="7">
    <source>
        <dbReference type="ARBA" id="ARBA00023242"/>
    </source>
</evidence>
<feature type="region of interest" description="Disordered" evidence="10">
    <location>
        <begin position="400"/>
        <end position="448"/>
    </location>
</feature>
<dbReference type="InterPro" id="IPR002017">
    <property type="entry name" value="Spectrin_repeat"/>
</dbReference>
<dbReference type="SMART" id="SM00150">
    <property type="entry name" value="SPEC"/>
    <property type="match status" value="3"/>
</dbReference>
<evidence type="ECO:0000256" key="4">
    <source>
        <dbReference type="ARBA" id="ARBA00022737"/>
    </source>
</evidence>
<dbReference type="STRING" id="30732.ENSOMEP00000035999"/>
<evidence type="ECO:0000259" key="11">
    <source>
        <dbReference type="PROSITE" id="PS51049"/>
    </source>
</evidence>
<dbReference type="SUPFAM" id="SSF46966">
    <property type="entry name" value="Spectrin repeat"/>
    <property type="match status" value="3"/>
</dbReference>
<evidence type="ECO:0000256" key="9">
    <source>
        <dbReference type="PROSITE-ProRule" id="PRU00385"/>
    </source>
</evidence>
<keyword evidence="4" id="KW-0677">Repeat</keyword>
<dbReference type="PaxDb" id="30732-ENSOMEP00000035999"/>
<keyword evidence="3 9" id="KW-0812">Transmembrane</keyword>
<dbReference type="GeneTree" id="ENSGT00940000154656"/>
<dbReference type="PROSITE" id="PS51049">
    <property type="entry name" value="KASH"/>
    <property type="match status" value="1"/>
</dbReference>
<evidence type="ECO:0000256" key="1">
    <source>
        <dbReference type="ARBA" id="ARBA00008619"/>
    </source>
</evidence>
<evidence type="ECO:0000256" key="2">
    <source>
        <dbReference type="ARBA" id="ARBA00022553"/>
    </source>
</evidence>
<keyword evidence="2" id="KW-0597">Phosphoprotein</keyword>
<sequence>MDGFRPLKFVRLLDLEALMMLMSCLHVYRVKKLKETLATVEQLDKNMNNLRSWLSRVEAELSRPLTYSVCHQQEIQRRLAEQQALQEDVEQHADAVASVLGLCGLLQQDEDAAAGTRAEHDSLQETSHSLDQRWRTICSLALDRRLRIEETWTLWCKFLNDYSCFEDWLKVAERTAANPSSADVPFSLAKEELVKFEGFQRQVNERLTQLEIINNQYRRLARENRTDRAGQLQAMVRHGNRRWDLLHCRVAAILRRLRHFTGQREEFEGTRKSLLVWLTELDLQLTNVEHFSESDVHHKIQQLNSFQKEITLNTERIDGLIVFGEGLIKKSSPQDAELIEDELEELHSYCQEVFSRLVRCHQRLSQHVPEPSGATFSLESSLELIGRPWLGRSQGSLPATPTHLLTSPLERSGRETPVSVDSLPLEWDHTGDVGSSSHEDDEEDEEEEAAYLSALSGRASPNIATKTLAIVSLQLLVSILTVRLLRLQLRLTSQCSGSIQNLQRVSLILDDEEQPEEFGLTGLAASDQQSAGVIERWELLRAQSRQQAGPQEPQRLTSDLDDITSWLEAVIPELELLLQSDPHATAALTINFVLQEMQKTFAHYKSTMLSINLQAEEAPDRLMAVNREWSRASTALQRWDSSLRKTLMRCQLFSSLVRFSCQELQEELRVRQTQQDALQALWSQLQPEDGLEASDETQEKLHVTGSKLQLLLRQVEEDLHAVRQRLVNSFRSNPDPSRSQSRLWISRSGRSPFRTLWRHKTFPGFKTAKNTHEPDVLHRAMRRSSPPRSFFLRVLRAAFPLQLLLLLLLLLPCIIPLSEGEPGCMLANNFARSFYPMLRYTNGPPPT</sequence>
<comment type="subcellular location">
    <subcellularLocation>
        <location evidence="8">Nucleus outer membrane</location>
        <topology evidence="8">Single-pass type IV membrane protein</topology>
    </subcellularLocation>
</comment>
<feature type="compositionally biased region" description="Acidic residues" evidence="10">
    <location>
        <begin position="439"/>
        <end position="448"/>
    </location>
</feature>
<dbReference type="Gene3D" id="1.20.58.60">
    <property type="match status" value="2"/>
</dbReference>
<evidence type="ECO:0000256" key="8">
    <source>
        <dbReference type="ARBA" id="ARBA00046312"/>
    </source>
</evidence>
<dbReference type="Pfam" id="PF10541">
    <property type="entry name" value="KASH"/>
    <property type="match status" value="1"/>
</dbReference>
<protein>
    <recommendedName>
        <fullName evidence="11">KASH domain-containing protein</fullName>
    </recommendedName>
</protein>
<comment type="similarity">
    <text evidence="1">Belongs to the nesprin family.</text>
</comment>
<evidence type="ECO:0000313" key="12">
    <source>
        <dbReference type="Ensembl" id="ENSOMEP00000035999.1"/>
    </source>
</evidence>
<dbReference type="InterPro" id="IPR012315">
    <property type="entry name" value="KASH"/>
</dbReference>
<proteinExistence type="inferred from homology"/>
<keyword evidence="13" id="KW-1185">Reference proteome</keyword>
<reference evidence="12" key="2">
    <citation type="submission" date="2025-09" db="UniProtKB">
        <authorList>
            <consortium name="Ensembl"/>
        </authorList>
    </citation>
    <scope>IDENTIFICATION</scope>
</reference>
<dbReference type="InterPro" id="IPR018159">
    <property type="entry name" value="Spectrin/alpha-actinin"/>
</dbReference>
<reference evidence="12" key="1">
    <citation type="submission" date="2025-08" db="UniProtKB">
        <authorList>
            <consortium name="Ensembl"/>
        </authorList>
    </citation>
    <scope>IDENTIFICATION</scope>
</reference>
<dbReference type="AlphaFoldDB" id="A0A3B3E2K8"/>
<dbReference type="SMART" id="SM01249">
    <property type="entry name" value="KASH"/>
    <property type="match status" value="1"/>
</dbReference>
<dbReference type="FunFam" id="1.20.58.60:FF:000157">
    <property type="entry name" value="Nesprin-1 isoform 1"/>
    <property type="match status" value="1"/>
</dbReference>
<feature type="domain" description="KASH" evidence="11">
    <location>
        <begin position="788"/>
        <end position="847"/>
    </location>
</feature>
<dbReference type="Ensembl" id="ENSOMET00000031349.1">
    <property type="protein sequence ID" value="ENSOMEP00000035999.1"/>
    <property type="gene ID" value="ENSOMEG00000023577.1"/>
</dbReference>
<dbReference type="GO" id="GO:0005640">
    <property type="term" value="C:nuclear outer membrane"/>
    <property type="evidence" value="ECO:0007669"/>
    <property type="project" value="UniProtKB-SubCell"/>
</dbReference>
<evidence type="ECO:0000256" key="6">
    <source>
        <dbReference type="ARBA" id="ARBA00023136"/>
    </source>
</evidence>
<dbReference type="Proteomes" id="UP000261560">
    <property type="component" value="Unplaced"/>
</dbReference>
<feature type="topological domain" description="Perinuclear space" evidence="9">
    <location>
        <begin position="818"/>
        <end position="847"/>
    </location>
</feature>
<dbReference type="PANTHER" id="PTHR14514:SF4">
    <property type="entry name" value="NESPRIN-2"/>
    <property type="match status" value="1"/>
</dbReference>
<keyword evidence="6 9" id="KW-0472">Membrane</keyword>
<feature type="topological domain" description="Cytoplasmic" evidence="9">
    <location>
        <begin position="1"/>
        <end position="796"/>
    </location>
</feature>
<organism evidence="12 13">
    <name type="scientific">Oryzias melastigma</name>
    <name type="common">Marine medaka</name>
    <dbReference type="NCBI Taxonomy" id="30732"/>
    <lineage>
        <taxon>Eukaryota</taxon>
        <taxon>Metazoa</taxon>
        <taxon>Chordata</taxon>
        <taxon>Craniata</taxon>
        <taxon>Vertebrata</taxon>
        <taxon>Euteleostomi</taxon>
        <taxon>Actinopterygii</taxon>
        <taxon>Neopterygii</taxon>
        <taxon>Teleostei</taxon>
        <taxon>Neoteleostei</taxon>
        <taxon>Acanthomorphata</taxon>
        <taxon>Ovalentaria</taxon>
        <taxon>Atherinomorphae</taxon>
        <taxon>Beloniformes</taxon>
        <taxon>Adrianichthyidae</taxon>
        <taxon>Oryziinae</taxon>
        <taxon>Oryzias</taxon>
    </lineage>
</organism>
<dbReference type="Pfam" id="PF25035">
    <property type="entry name" value="SYNE1"/>
    <property type="match status" value="1"/>
</dbReference>
<accession>A0A3B3E2K8</accession>
<evidence type="ECO:0000313" key="13">
    <source>
        <dbReference type="Proteomes" id="UP000261560"/>
    </source>
</evidence>
<dbReference type="Pfam" id="PF00435">
    <property type="entry name" value="Spectrin"/>
    <property type="match status" value="2"/>
</dbReference>
<evidence type="ECO:0000256" key="3">
    <source>
        <dbReference type="ARBA" id="ARBA00022692"/>
    </source>
</evidence>
<keyword evidence="7" id="KW-0539">Nucleus</keyword>
<dbReference type="OMA" id="LTNNFAW"/>
<dbReference type="PANTHER" id="PTHR14514">
    <property type="entry name" value="PKA ANCHORING PROTEIN"/>
    <property type="match status" value="1"/>
</dbReference>
<keyword evidence="5" id="KW-1133">Transmembrane helix</keyword>
<name>A0A3B3E2K8_ORYME</name>
<dbReference type="CDD" id="cd00176">
    <property type="entry name" value="SPEC"/>
    <property type="match status" value="2"/>
</dbReference>